<dbReference type="GO" id="GO:0042597">
    <property type="term" value="C:periplasmic space"/>
    <property type="evidence" value="ECO:0007669"/>
    <property type="project" value="UniProtKB-SubCell"/>
</dbReference>
<evidence type="ECO:0000256" key="7">
    <source>
        <dbReference type="ARBA" id="ARBA00023288"/>
    </source>
</evidence>
<proteinExistence type="inferred from homology"/>
<evidence type="ECO:0000256" key="3">
    <source>
        <dbReference type="ARBA" id="ARBA00022475"/>
    </source>
</evidence>
<dbReference type="InterPro" id="IPR050490">
    <property type="entry name" value="Bact_solute-bd_prot1"/>
</dbReference>
<evidence type="ECO:0000256" key="4">
    <source>
        <dbReference type="ARBA" id="ARBA00022729"/>
    </source>
</evidence>
<gene>
    <name evidence="8" type="ORF">KP803_00760</name>
</gene>
<keyword evidence="3" id="KW-1003">Cell membrane</keyword>
<keyword evidence="4" id="KW-0732">Signal</keyword>
<evidence type="ECO:0000256" key="1">
    <source>
        <dbReference type="ARBA" id="ARBA00004418"/>
    </source>
</evidence>
<evidence type="ECO:0000256" key="5">
    <source>
        <dbReference type="ARBA" id="ARBA00023136"/>
    </source>
</evidence>
<reference evidence="8" key="1">
    <citation type="submission" date="2021-11" db="EMBL/GenBank/DDBJ databases">
        <title>Vibrio ZSDE26 sp. nov. and Vibrio ZSDZ34 sp. nov., isolated from coastal seawater in Qingdao.</title>
        <authorList>
            <person name="Zhang P."/>
        </authorList>
    </citation>
    <scope>NUCLEOTIDE SEQUENCE</scope>
    <source>
        <strain evidence="8">ZSDE26</strain>
    </source>
</reference>
<dbReference type="AlphaFoldDB" id="A0A9X1XHD3"/>
<comment type="subcellular location">
    <subcellularLocation>
        <location evidence="1">Periplasm</location>
    </subcellularLocation>
</comment>
<organism evidence="8 9">
    <name type="scientific">Vibrio amylolyticus</name>
    <dbReference type="NCBI Taxonomy" id="2847292"/>
    <lineage>
        <taxon>Bacteria</taxon>
        <taxon>Pseudomonadati</taxon>
        <taxon>Pseudomonadota</taxon>
        <taxon>Gammaproteobacteria</taxon>
        <taxon>Vibrionales</taxon>
        <taxon>Vibrionaceae</taxon>
        <taxon>Vibrio</taxon>
    </lineage>
</organism>
<evidence type="ECO:0000313" key="9">
    <source>
        <dbReference type="Proteomes" id="UP001139559"/>
    </source>
</evidence>
<evidence type="ECO:0000256" key="6">
    <source>
        <dbReference type="ARBA" id="ARBA00023139"/>
    </source>
</evidence>
<dbReference type="Proteomes" id="UP001139559">
    <property type="component" value="Unassembled WGS sequence"/>
</dbReference>
<keyword evidence="9" id="KW-1185">Reference proteome</keyword>
<evidence type="ECO:0000256" key="2">
    <source>
        <dbReference type="ARBA" id="ARBA00008520"/>
    </source>
</evidence>
<dbReference type="Gene3D" id="3.40.190.10">
    <property type="entry name" value="Periplasmic binding protein-like II"/>
    <property type="match status" value="2"/>
</dbReference>
<name>A0A9X1XHD3_9VIBR</name>
<evidence type="ECO:0000313" key="8">
    <source>
        <dbReference type="EMBL" id="MCK6261798.1"/>
    </source>
</evidence>
<dbReference type="Pfam" id="PF01547">
    <property type="entry name" value="SBP_bac_1"/>
    <property type="match status" value="1"/>
</dbReference>
<comment type="caution">
    <text evidence="8">The sequence shown here is derived from an EMBL/GenBank/DDBJ whole genome shotgun (WGS) entry which is preliminary data.</text>
</comment>
<dbReference type="PANTHER" id="PTHR43649:SF33">
    <property type="entry name" value="POLYGALACTURONAN_RHAMNOGALACTURONAN-BINDING PROTEIN YTCQ"/>
    <property type="match status" value="1"/>
</dbReference>
<protein>
    <submittedName>
        <fullName evidence="8">ABC transporter substrate-binding protein</fullName>
    </submittedName>
</protein>
<dbReference type="EMBL" id="JAJHVV010000001">
    <property type="protein sequence ID" value="MCK6261798.1"/>
    <property type="molecule type" value="Genomic_DNA"/>
</dbReference>
<sequence length="592" mass="67851">MKRYLLASSRALVTIDKPFFISLLFILLLPFTAQSSQTKLKPTEQLSSIYINDIAEFFINSSISLNERKAELDWFQTASSPYKGIKITVISEDIPTHRYESQYLAKIFTQLTGIQVSHEITGEDDLVKRLQLQMTSGLHIYDGYINDSDFIGTHIRSDHVVPLSDFVTNEWKEITLPTLDFDDFIGINFTKDAQGTIYQLPDQQFANLYWYRHDWFSNPEFQDKFKAKYGYELAVPQNWQAYEDIAQFFTVDIKEIDGKRIWGHFDYAKYEPSLGWRISDSWLSLAGVNDVGLPSGLPVGDWGIRAEKCTPVGASVSRGGALNSPAAIYALEKYKFWLENYAPPESKQLTFRTAAQFLSQGSVAQQIFWYSAFVPILLDEKSKVVDENGDPLWRLAPSPRGKYWQEGMKSGYQDAGSWTFLHSTPDKQKEAAWLYAQFTVSKTVSFDKLLNGFTPIRHSDIQSQAFTYMQTRLGGLVEFYQSDAKNVWTPSGVNIPDYSAMAAMWWQHIGEYLYGDISARETLFKLAGKFDQHMQTLSKTSDHQCAPELNMISDPELWLSRLGAPWKEITKEQKGVTLPFSEVYKRWNTDNR</sequence>
<dbReference type="SUPFAM" id="SSF53850">
    <property type="entry name" value="Periplasmic binding protein-like II"/>
    <property type="match status" value="1"/>
</dbReference>
<comment type="similarity">
    <text evidence="2">Belongs to the bacterial solute-binding protein 1 family.</text>
</comment>
<keyword evidence="6" id="KW-0564">Palmitate</keyword>
<dbReference type="RefSeq" id="WP_248006921.1">
    <property type="nucleotide sequence ID" value="NZ_JAJHVV010000001.1"/>
</dbReference>
<dbReference type="PANTHER" id="PTHR43649">
    <property type="entry name" value="ARABINOSE-BINDING PROTEIN-RELATED"/>
    <property type="match status" value="1"/>
</dbReference>
<keyword evidence="5" id="KW-0472">Membrane</keyword>
<dbReference type="InterPro" id="IPR006059">
    <property type="entry name" value="SBP"/>
</dbReference>
<keyword evidence="7" id="KW-0449">Lipoprotein</keyword>
<accession>A0A9X1XHD3</accession>